<sequence length="332" mass="35268">MFSFADLNQYVAFTATGGASSGMAINGNTARLEIAGLSLAQQTATITKIDESSEGSLIVAGFELDLGGRFLPMPAAASPLGRRMELLGDSLSIGFGVIGINGECTLTSCSGGPCLISDARLSYPALVAEDLNAGLHLTGWSAAGLTNGRAANYAQLYGQPMQTYIAQDPNVDQFYLRGDGTNASSVYNFSSYQPQVIVNAIGINDFHDSPPPPPMATWVAEYTRFTLDALNPSATIVMLQLSSSFVTAYDPTSSDPPQTSSLLDPNQYQRYQAYMQAAYATMQSLGVPKLSYFVLPESVGDFPRGCIGHPNPQGNRAAADALTPFIRQLIGW</sequence>
<dbReference type="AlphaFoldDB" id="A0AAW1SYD4"/>
<dbReference type="SUPFAM" id="SSF52266">
    <property type="entry name" value="SGNH hydrolase"/>
    <property type="match status" value="1"/>
</dbReference>
<gene>
    <name evidence="1" type="ORF">WJX84_007364</name>
</gene>
<accession>A0AAW1SYD4</accession>
<evidence type="ECO:0000313" key="2">
    <source>
        <dbReference type="Proteomes" id="UP001485043"/>
    </source>
</evidence>
<dbReference type="InterPro" id="IPR036514">
    <property type="entry name" value="SGNH_hydro_sf"/>
</dbReference>
<dbReference type="Proteomes" id="UP001485043">
    <property type="component" value="Unassembled WGS sequence"/>
</dbReference>
<organism evidence="1 2">
    <name type="scientific">Apatococcus fuscideae</name>
    <dbReference type="NCBI Taxonomy" id="2026836"/>
    <lineage>
        <taxon>Eukaryota</taxon>
        <taxon>Viridiplantae</taxon>
        <taxon>Chlorophyta</taxon>
        <taxon>core chlorophytes</taxon>
        <taxon>Trebouxiophyceae</taxon>
        <taxon>Chlorellales</taxon>
        <taxon>Chlorellaceae</taxon>
        <taxon>Apatococcus</taxon>
    </lineage>
</organism>
<evidence type="ECO:0008006" key="3">
    <source>
        <dbReference type="Google" id="ProtNLM"/>
    </source>
</evidence>
<dbReference type="InterPro" id="IPR052762">
    <property type="entry name" value="PCW_deacetylase/CE"/>
</dbReference>
<dbReference type="EMBL" id="JALJOV010000730">
    <property type="protein sequence ID" value="KAK9861607.1"/>
    <property type="molecule type" value="Genomic_DNA"/>
</dbReference>
<dbReference type="Gene3D" id="3.40.50.1110">
    <property type="entry name" value="SGNH hydrolase"/>
    <property type="match status" value="1"/>
</dbReference>
<dbReference type="PANTHER" id="PTHR37834:SF2">
    <property type="entry name" value="ESTERASE, SGNH HYDROLASE-TYPE"/>
    <property type="match status" value="1"/>
</dbReference>
<keyword evidence="2" id="KW-1185">Reference proteome</keyword>
<evidence type="ECO:0000313" key="1">
    <source>
        <dbReference type="EMBL" id="KAK9861607.1"/>
    </source>
</evidence>
<name>A0AAW1SYD4_9CHLO</name>
<comment type="caution">
    <text evidence="1">The sequence shown here is derived from an EMBL/GenBank/DDBJ whole genome shotgun (WGS) entry which is preliminary data.</text>
</comment>
<proteinExistence type="predicted"/>
<reference evidence="1 2" key="1">
    <citation type="journal article" date="2024" name="Nat. Commun.">
        <title>Phylogenomics reveals the evolutionary origins of lichenization in chlorophyte algae.</title>
        <authorList>
            <person name="Puginier C."/>
            <person name="Libourel C."/>
            <person name="Otte J."/>
            <person name="Skaloud P."/>
            <person name="Haon M."/>
            <person name="Grisel S."/>
            <person name="Petersen M."/>
            <person name="Berrin J.G."/>
            <person name="Delaux P.M."/>
            <person name="Dal Grande F."/>
            <person name="Keller J."/>
        </authorList>
    </citation>
    <scope>NUCLEOTIDE SEQUENCE [LARGE SCALE GENOMIC DNA]</scope>
    <source>
        <strain evidence="1 2">SAG 2523</strain>
    </source>
</reference>
<dbReference type="PANTHER" id="PTHR37834">
    <property type="entry name" value="GDSL-LIKE LIPASE/ACYLHYDROLASE DOMAIN PROTEIN (AFU_ORTHOLOGUE AFUA_2G00620)"/>
    <property type="match status" value="1"/>
</dbReference>
<protein>
    <recommendedName>
        <fullName evidence="3">SGNH hydrolase-type esterase domain-containing protein</fullName>
    </recommendedName>
</protein>